<proteinExistence type="predicted"/>
<accession>A0A0A2M2B7</accession>
<dbReference type="AlphaFoldDB" id="A0A0A2M2B7"/>
<gene>
    <name evidence="2" type="ORF">Q765_15035</name>
</gene>
<reference evidence="2 3" key="1">
    <citation type="submission" date="2013-09" db="EMBL/GenBank/DDBJ databases">
        <authorList>
            <person name="Zeng Z."/>
            <person name="Chen C."/>
        </authorList>
    </citation>
    <scope>NUCLEOTIDE SEQUENCE [LARGE SCALE GENOMIC DNA]</scope>
    <source>
        <strain evidence="2 3">WB 3.3-2</strain>
    </source>
</reference>
<organism evidence="2 3">
    <name type="scientific">Flavobacterium rivuli WB 3.3-2 = DSM 21788</name>
    <dbReference type="NCBI Taxonomy" id="1121895"/>
    <lineage>
        <taxon>Bacteria</taxon>
        <taxon>Pseudomonadati</taxon>
        <taxon>Bacteroidota</taxon>
        <taxon>Flavobacteriia</taxon>
        <taxon>Flavobacteriales</taxon>
        <taxon>Flavobacteriaceae</taxon>
        <taxon>Flavobacterium</taxon>
    </lineage>
</organism>
<evidence type="ECO:0000259" key="1">
    <source>
        <dbReference type="Pfam" id="PF18863"/>
    </source>
</evidence>
<keyword evidence="3" id="KW-1185">Reference proteome</keyword>
<name>A0A0A2M2B7_9FLAO</name>
<dbReference type="Pfam" id="PF18863">
    <property type="entry name" value="AbiJ_NTD4"/>
    <property type="match status" value="1"/>
</dbReference>
<feature type="domain" description="HEPN AbiJ-N-terminal" evidence="1">
    <location>
        <begin position="1"/>
        <end position="154"/>
    </location>
</feature>
<dbReference type="RefSeq" id="WP_020213944.1">
    <property type="nucleotide sequence ID" value="NZ_JRLX01000017.1"/>
</dbReference>
<evidence type="ECO:0000313" key="3">
    <source>
        <dbReference type="Proteomes" id="UP000030152"/>
    </source>
</evidence>
<dbReference type="OrthoDB" id="9786278at2"/>
<comment type="caution">
    <text evidence="2">The sequence shown here is derived from an EMBL/GenBank/DDBJ whole genome shotgun (WGS) entry which is preliminary data.</text>
</comment>
<dbReference type="eggNOG" id="ENOG5030H02">
    <property type="taxonomic scope" value="Bacteria"/>
</dbReference>
<protein>
    <recommendedName>
        <fullName evidence="1">HEPN AbiJ-N-terminal domain-containing protein</fullName>
    </recommendedName>
</protein>
<dbReference type="EMBL" id="JRLX01000017">
    <property type="protein sequence ID" value="KGO85731.1"/>
    <property type="molecule type" value="Genomic_DNA"/>
</dbReference>
<dbReference type="Proteomes" id="UP000030152">
    <property type="component" value="Unassembled WGS sequence"/>
</dbReference>
<evidence type="ECO:0000313" key="2">
    <source>
        <dbReference type="EMBL" id="KGO85731.1"/>
    </source>
</evidence>
<dbReference type="InterPro" id="IPR049503">
    <property type="entry name" value="AbiJ_NTD4"/>
</dbReference>
<sequence length="277" mass="31672">MRFSQRIGKRPVKTVLQVESIDDDLKNRLWNEILQSVFNRLSETRDFKKNSAKGKFLLLIWKEFFGFAIDKIPQLSTDIVSEHHTIQFIRVWFFKAEWFEIYDFIEFLAELSHDFAQSCNEALEKEVAGYRIINGKVVQITSEEEVQEIEEALVDNDQLKSVNTHLRAALDFLADKKNPDYRNSIKESISAVESISLKIGENPNGKFADALTAIDKKIQLHGSLKKAFMALYGYTSDAGGIRHALSDEDVTPTFEDAKFMLVTCSAFINYLKAKASL</sequence>